<gene>
    <name evidence="2" type="ordered locus">TM_1024</name>
</gene>
<accession>Q9X0B4</accession>
<dbReference type="KEGG" id="tmi:THEMA_09240"/>
<dbReference type="InterPro" id="IPR036286">
    <property type="entry name" value="LexA/Signal_pep-like_sf"/>
</dbReference>
<feature type="domain" description="Peptidase S24/S26A/S26B/S26C" evidence="1">
    <location>
        <begin position="32"/>
        <end position="103"/>
    </location>
</feature>
<dbReference type="Gene3D" id="2.10.109.10">
    <property type="entry name" value="Umud Fragment, subunit A"/>
    <property type="match status" value="1"/>
</dbReference>
<dbReference type="Proteomes" id="UP000008183">
    <property type="component" value="Chromosome"/>
</dbReference>
<evidence type="ECO:0000259" key="1">
    <source>
        <dbReference type="Pfam" id="PF00717"/>
    </source>
</evidence>
<protein>
    <recommendedName>
        <fullName evidence="1">Peptidase S24/S26A/S26B/S26C domain-containing protein</fullName>
    </recommendedName>
</protein>
<keyword evidence="3" id="KW-1185">Reference proteome</keyword>
<dbReference type="InParanoid" id="Q9X0B4"/>
<dbReference type="EnsemblBacteria" id="AAD36101">
    <property type="protein sequence ID" value="AAD36101"/>
    <property type="gene ID" value="TM_1024"/>
</dbReference>
<evidence type="ECO:0000313" key="3">
    <source>
        <dbReference type="Proteomes" id="UP000008183"/>
    </source>
</evidence>
<dbReference type="Pfam" id="PF00717">
    <property type="entry name" value="Peptidase_S24"/>
    <property type="match status" value="1"/>
</dbReference>
<dbReference type="PATRIC" id="fig|243274.17.peg.1024"/>
<proteinExistence type="predicted"/>
<evidence type="ECO:0000313" key="2">
    <source>
        <dbReference type="EMBL" id="AAD36101.1"/>
    </source>
</evidence>
<dbReference type="AlphaFoldDB" id="Q9X0B4"/>
<reference evidence="2 3" key="1">
    <citation type="journal article" date="1999" name="Nature">
        <title>Evidence for lateral gene transfer between Archaea and Bacteria from genome sequence of Thermotoga maritima.</title>
        <authorList>
            <person name="Nelson K.E."/>
            <person name="Clayton R.A."/>
            <person name="Gill S.R."/>
            <person name="Gwinn M.L."/>
            <person name="Dodson R.J."/>
            <person name="Haft D.H."/>
            <person name="Hickey E.K."/>
            <person name="Peterson J.D."/>
            <person name="Nelson W.C."/>
            <person name="Ketchum K.A."/>
            <person name="McDonald L."/>
            <person name="Utterback T.R."/>
            <person name="Malek J.A."/>
            <person name="Linher K.D."/>
            <person name="Garrett M.M."/>
            <person name="Stewart A.M."/>
            <person name="Cotton M.D."/>
            <person name="Pratt M.S."/>
            <person name="Phillips C.A."/>
            <person name="Richardson D."/>
            <person name="Heidelberg J."/>
            <person name="Sutton G.G."/>
            <person name="Fleischmann R.D."/>
            <person name="White O."/>
            <person name="Salzberg S.L."/>
            <person name="Smith H.O."/>
            <person name="Venter J.C."/>
            <person name="Fraser C.M."/>
        </authorList>
    </citation>
    <scope>NUCLEOTIDE SEQUENCE [LARGE SCALE GENOMIC DNA]</scope>
    <source>
        <strain evidence="3">ATCC 43589 / DSM 3109 / JCM 10099 / NBRC 100826 / MSB8</strain>
    </source>
</reference>
<accession>G4FEX4</accession>
<dbReference type="InterPro" id="IPR015927">
    <property type="entry name" value="Peptidase_S24_S26A/B/C"/>
</dbReference>
<sequence length="153" mass="17720">MEEKVEFILEVRSIPVYGDEFSPRLRKFFPIDYEPVERVTVPTSKKADYAVMISSNLKPFSIKEGDYILISLDDEPQEGDLVAVLVKDFRITVGRVKERQEDIFVVEVGNEVGIYRCFIFPYLDQLHRSSFELSFNPYVLGKITAILRKKPAH</sequence>
<dbReference type="PIR" id="G72302">
    <property type="entry name" value="G72302"/>
</dbReference>
<dbReference type="KEGG" id="tma:TM1024"/>
<dbReference type="KEGG" id="tmw:THMA_1045"/>
<dbReference type="PaxDb" id="243274-THEMA_09240"/>
<dbReference type="RefSeq" id="WP_004080504.1">
    <property type="nucleotide sequence ID" value="NC_000853.1"/>
</dbReference>
<organism evidence="2 3">
    <name type="scientific">Thermotoga maritima (strain ATCC 43589 / DSM 3109 / JCM 10099 / NBRC 100826 / MSB8)</name>
    <dbReference type="NCBI Taxonomy" id="243274"/>
    <lineage>
        <taxon>Bacteria</taxon>
        <taxon>Thermotogati</taxon>
        <taxon>Thermotogota</taxon>
        <taxon>Thermotogae</taxon>
        <taxon>Thermotogales</taxon>
        <taxon>Thermotogaceae</taxon>
        <taxon>Thermotoga</taxon>
    </lineage>
</organism>
<name>Q9X0B4_THEMA</name>
<dbReference type="SUPFAM" id="SSF51306">
    <property type="entry name" value="LexA/Signal peptidase"/>
    <property type="match status" value="1"/>
</dbReference>
<dbReference type="KEGG" id="tmm:Tmari_1026"/>
<dbReference type="EMBL" id="AE000512">
    <property type="protein sequence ID" value="AAD36101.1"/>
    <property type="molecule type" value="Genomic_DNA"/>
</dbReference>